<dbReference type="PANTHER" id="PTHR21022:SF19">
    <property type="entry name" value="PREPHENATE DEHYDRATASE-RELATED"/>
    <property type="match status" value="1"/>
</dbReference>
<dbReference type="Pfam" id="PF01842">
    <property type="entry name" value="ACT"/>
    <property type="match status" value="1"/>
</dbReference>
<comment type="pathway">
    <text evidence="1">Amino-acid biosynthesis; L-phenylalanine biosynthesis; phenylpyruvate from prephenate: step 1/1.</text>
</comment>
<dbReference type="Proteomes" id="UP000334820">
    <property type="component" value="Unassembled WGS sequence"/>
</dbReference>
<dbReference type="InterPro" id="IPR045865">
    <property type="entry name" value="ACT-like_dom_sf"/>
</dbReference>
<feature type="region of interest" description="Disordered" evidence="10">
    <location>
        <begin position="1"/>
        <end position="41"/>
    </location>
</feature>
<evidence type="ECO:0000256" key="8">
    <source>
        <dbReference type="ARBA" id="ARBA00047848"/>
    </source>
</evidence>
<dbReference type="GO" id="GO:0005737">
    <property type="term" value="C:cytoplasm"/>
    <property type="evidence" value="ECO:0007669"/>
    <property type="project" value="TreeGrafter"/>
</dbReference>
<name>A0A5J4JXQ7_9CHLR</name>
<evidence type="ECO:0000256" key="2">
    <source>
        <dbReference type="ARBA" id="ARBA00013147"/>
    </source>
</evidence>
<dbReference type="Gene3D" id="3.30.70.260">
    <property type="match status" value="1"/>
</dbReference>
<keyword evidence="6" id="KW-0584">Phenylalanine biosynthesis</keyword>
<dbReference type="PROSITE" id="PS51171">
    <property type="entry name" value="PREPHENATE_DEHYDR_3"/>
    <property type="match status" value="1"/>
</dbReference>
<dbReference type="FunFam" id="3.30.70.260:FF:000012">
    <property type="entry name" value="Prephenate dehydratase"/>
    <property type="match status" value="1"/>
</dbReference>
<evidence type="ECO:0000313" key="13">
    <source>
        <dbReference type="EMBL" id="GER82098.1"/>
    </source>
</evidence>
<dbReference type="InterPro" id="IPR001086">
    <property type="entry name" value="Preph_deHydtase"/>
</dbReference>
<dbReference type="NCBIfam" id="NF008865">
    <property type="entry name" value="PRK11898.1"/>
    <property type="match status" value="1"/>
</dbReference>
<comment type="caution">
    <text evidence="13">The sequence shown here is derived from an EMBL/GenBank/DDBJ whole genome shotgun (WGS) entry which is preliminary data.</text>
</comment>
<keyword evidence="7" id="KW-0456">Lyase</keyword>
<keyword evidence="4" id="KW-0028">Amino-acid biosynthesis</keyword>
<dbReference type="PANTHER" id="PTHR21022">
    <property type="entry name" value="PREPHENATE DEHYDRATASE P PROTEIN"/>
    <property type="match status" value="1"/>
</dbReference>
<dbReference type="InterPro" id="IPR008242">
    <property type="entry name" value="Chor_mutase/pphenate_deHydtase"/>
</dbReference>
<sequence>MVQSLEHEQDRPPLEESAPPAVGTASVAGEGQEGPTTTDVRESGGLTIRVAFQGERGAFGDEAVRAYFGPVSEPQPYRSFADVFHAVAAGAVDYGLVPVENSQAGSINEVYDLLRQYDLFVIGEISLPVNHCLLCLPGQQLSDIKRVISHPQALAQSEAFLRELGVEVVASYDTAGSAKMIREQNLRGVAAVAGAAAAELYGLQILAEGIQTIKDNHTRFIALGRDPAPRREGPAKTMIVMATPHQPGALYRCLGVLAERGINLLKLESRPSRQRVWEYVFYLDFEGHRDDPAVRSALADLAQYTTFCKVLGSFPRRI</sequence>
<keyword evidence="5" id="KW-0057">Aromatic amino acid biosynthesis</keyword>
<accession>A0A5J4JXQ7</accession>
<dbReference type="AlphaFoldDB" id="A0A5J4JXQ7"/>
<dbReference type="Pfam" id="PF00800">
    <property type="entry name" value="PDT"/>
    <property type="match status" value="1"/>
</dbReference>
<dbReference type="CDD" id="cd04905">
    <property type="entry name" value="ACT_CM-PDT"/>
    <property type="match status" value="1"/>
</dbReference>
<feature type="compositionally biased region" description="Basic and acidic residues" evidence="10">
    <location>
        <begin position="1"/>
        <end position="14"/>
    </location>
</feature>
<reference evidence="13 14" key="1">
    <citation type="journal article" date="2019" name="Int. J. Syst. Evol. Microbiol.">
        <title>Thermogemmatispora aurantia sp. nov. and Thermogemmatispora argillosa sp. nov., within the class Ktedonobacteria, and emended description of the genus Thermogemmatispora.</title>
        <authorList>
            <person name="Zheng Y."/>
            <person name="Wang C.M."/>
            <person name="Sakai Y."/>
            <person name="Abe K."/>
            <person name="Yokota A."/>
            <person name="Yabe S."/>
        </authorList>
    </citation>
    <scope>NUCLEOTIDE SEQUENCE [LARGE SCALE GENOMIC DNA]</scope>
    <source>
        <strain evidence="13 14">A1-2</strain>
    </source>
</reference>
<evidence type="ECO:0000256" key="9">
    <source>
        <dbReference type="PIRSR" id="PIRSR001500-2"/>
    </source>
</evidence>
<dbReference type="SUPFAM" id="SSF53850">
    <property type="entry name" value="Periplasmic binding protein-like II"/>
    <property type="match status" value="1"/>
</dbReference>
<feature type="domain" description="Prephenate dehydratase" evidence="11">
    <location>
        <begin position="49"/>
        <end position="225"/>
    </location>
</feature>
<evidence type="ECO:0000256" key="5">
    <source>
        <dbReference type="ARBA" id="ARBA00023141"/>
    </source>
</evidence>
<evidence type="ECO:0000256" key="10">
    <source>
        <dbReference type="SAM" id="MobiDB-lite"/>
    </source>
</evidence>
<dbReference type="RefSeq" id="WP_151727038.1">
    <property type="nucleotide sequence ID" value="NZ_BKZV01000001.1"/>
</dbReference>
<dbReference type="PIRSF" id="PIRSF001500">
    <property type="entry name" value="Chor_mut_pdt_Ppr"/>
    <property type="match status" value="1"/>
</dbReference>
<feature type="domain" description="ACT" evidence="12">
    <location>
        <begin position="238"/>
        <end position="315"/>
    </location>
</feature>
<proteinExistence type="predicted"/>
<organism evidence="13 14">
    <name type="scientific">Thermogemmatispora aurantia</name>
    <dbReference type="NCBI Taxonomy" id="2045279"/>
    <lineage>
        <taxon>Bacteria</taxon>
        <taxon>Bacillati</taxon>
        <taxon>Chloroflexota</taxon>
        <taxon>Ktedonobacteria</taxon>
        <taxon>Thermogemmatisporales</taxon>
        <taxon>Thermogemmatisporaceae</taxon>
        <taxon>Thermogemmatispora</taxon>
    </lineage>
</organism>
<dbReference type="PROSITE" id="PS51671">
    <property type="entry name" value="ACT"/>
    <property type="match status" value="1"/>
</dbReference>
<evidence type="ECO:0000256" key="7">
    <source>
        <dbReference type="ARBA" id="ARBA00023239"/>
    </source>
</evidence>
<evidence type="ECO:0000259" key="11">
    <source>
        <dbReference type="PROSITE" id="PS51171"/>
    </source>
</evidence>
<evidence type="ECO:0000256" key="3">
    <source>
        <dbReference type="ARBA" id="ARBA00021872"/>
    </source>
</evidence>
<dbReference type="SUPFAM" id="SSF55021">
    <property type="entry name" value="ACT-like"/>
    <property type="match status" value="1"/>
</dbReference>
<dbReference type="EC" id="4.2.1.51" evidence="2"/>
<dbReference type="GO" id="GO:0004664">
    <property type="term" value="F:prephenate dehydratase activity"/>
    <property type="evidence" value="ECO:0007669"/>
    <property type="project" value="UniProtKB-EC"/>
</dbReference>
<dbReference type="Gene3D" id="3.40.190.10">
    <property type="entry name" value="Periplasmic binding protein-like II"/>
    <property type="match status" value="2"/>
</dbReference>
<dbReference type="InterPro" id="IPR002912">
    <property type="entry name" value="ACT_dom"/>
</dbReference>
<evidence type="ECO:0000259" key="12">
    <source>
        <dbReference type="PROSITE" id="PS51671"/>
    </source>
</evidence>
<dbReference type="EMBL" id="BKZV01000001">
    <property type="protein sequence ID" value="GER82098.1"/>
    <property type="molecule type" value="Genomic_DNA"/>
</dbReference>
<gene>
    <name evidence="13" type="primary">pheA</name>
    <name evidence="13" type="ORF">KTAU_07360</name>
</gene>
<dbReference type="CDD" id="cd13631">
    <property type="entry name" value="PBP2_Ct-PDT_like"/>
    <property type="match status" value="1"/>
</dbReference>
<evidence type="ECO:0000256" key="4">
    <source>
        <dbReference type="ARBA" id="ARBA00022605"/>
    </source>
</evidence>
<evidence type="ECO:0000256" key="1">
    <source>
        <dbReference type="ARBA" id="ARBA00004741"/>
    </source>
</evidence>
<comment type="catalytic activity">
    <reaction evidence="8">
        <text>prephenate + H(+) = 3-phenylpyruvate + CO2 + H2O</text>
        <dbReference type="Rhea" id="RHEA:21648"/>
        <dbReference type="ChEBI" id="CHEBI:15377"/>
        <dbReference type="ChEBI" id="CHEBI:15378"/>
        <dbReference type="ChEBI" id="CHEBI:16526"/>
        <dbReference type="ChEBI" id="CHEBI:18005"/>
        <dbReference type="ChEBI" id="CHEBI:29934"/>
        <dbReference type="EC" id="4.2.1.51"/>
    </reaction>
</comment>
<dbReference type="UniPathway" id="UPA00121">
    <property type="reaction ID" value="UER00345"/>
</dbReference>
<evidence type="ECO:0000256" key="6">
    <source>
        <dbReference type="ARBA" id="ARBA00023222"/>
    </source>
</evidence>
<feature type="site" description="Essential for prephenate dehydratase activity" evidence="9">
    <location>
        <position position="218"/>
    </location>
</feature>
<keyword evidence="14" id="KW-1185">Reference proteome</keyword>
<dbReference type="GO" id="GO:0009094">
    <property type="term" value="P:L-phenylalanine biosynthetic process"/>
    <property type="evidence" value="ECO:0007669"/>
    <property type="project" value="UniProtKB-UniPathway"/>
</dbReference>
<protein>
    <recommendedName>
        <fullName evidence="3">Prephenate dehydratase</fullName>
        <ecNumber evidence="2">4.2.1.51</ecNumber>
    </recommendedName>
</protein>
<evidence type="ECO:0000313" key="14">
    <source>
        <dbReference type="Proteomes" id="UP000334820"/>
    </source>
</evidence>